<dbReference type="Pfam" id="PF00930">
    <property type="entry name" value="DPPIV_N"/>
    <property type="match status" value="1"/>
</dbReference>
<evidence type="ECO:0000259" key="2">
    <source>
        <dbReference type="Pfam" id="PF00326"/>
    </source>
</evidence>
<dbReference type="OMA" id="GRVNWAT"/>
<dbReference type="GO" id="GO:0008239">
    <property type="term" value="F:dipeptidyl-peptidase activity"/>
    <property type="evidence" value="ECO:0000318"/>
    <property type="project" value="GO_Central"/>
</dbReference>
<dbReference type="EMBL" id="HE601041">
    <property type="protein sequence ID" value="CAP27530.2"/>
    <property type="molecule type" value="Genomic_DNA"/>
</dbReference>
<sequence>MEKIKGHGKRCKTFISNSNLKPNFQNYDVEEQGCSAFTGKSGYIIRGCCVVFILIICMIIVVSVIFTFMQRPIDLTAQTPLNASGLVASPEETSSKPQLRVFPTFTKRFTFDMLFSGKRFLIDSHDYMWLPDGSFVHIKNDESMTKPKISKIALKSFEPSPFVDSDEYARALSSDMKYAYGSERVNELFRHSAEYLYHIVKMINGTASTERWHVGPEENALIQAFYWNPNKSSHDFVYVHNYNLYYQKDPEKPNDAIQLTSGGTTFNRFGFSNWLYEEEILDGSGAVWWSPSGRYVSYLKFDDTNVNRIFLPKYTDEDSYVEYFELPYPKAGVQNNTLVTQYIWDSVNHKIVETAAPNELVSTNGNYYVLTNKWITMPKNASELGAERLITVWSNRDQNNLHYSLCNEQDCVMIMSFPFEIDNRKMWVQPKDVRSIFETESGFLTILPHKHEDGNIYNHAAHIELDNTGHGKIIKWIGENYDIQMILGYSGKLDALTLSAFGTEVGENSMYIVREALYGKEKVTLQKLSEQFEDCKSMGSQSADPTGERLVVQCEAPFENTRLYLVDVVDVTKKVLLAGSTKAYIPFDVPRVSFGKFQLPSGIDGHYMLQKPANLQETAKVPLLVDIYGGPDSKNVYQRTPTAHAIQIVSQYDIAYARIDVRGTGGRGWNVKEQVYKNLGEAETTDTLDMIREFVRNFNFIDEDRIIIMGWSYGGFLTAKIAAKDQGELIKCAISIAPVTDFKYYGMFHTLYFKTFTFEFADSAYTERYLGQPSDNPNGYKNTNVIPHARNLSNTKYFLAHGERDDNVHYQNSARWSEALQYNGIHFTQLVIMEITFSIRKIVYANEAHSLSRKMHHLYAEIQRFMKDECFTSNSDLIF</sequence>
<dbReference type="HOGENOM" id="CLU_006105_4_0_1"/>
<dbReference type="PANTHER" id="PTHR11731">
    <property type="entry name" value="PROTEASE FAMILY S9B,C DIPEPTIDYL-PEPTIDASE IV-RELATED"/>
    <property type="match status" value="1"/>
</dbReference>
<dbReference type="PANTHER" id="PTHR11731:SF202">
    <property type="entry name" value="DIPEPTIDYL PEPTIDASE FAMILY MEMBER 2"/>
    <property type="match status" value="1"/>
</dbReference>
<name>A8X4H0_CAEBR</name>
<evidence type="ECO:0000313" key="6">
    <source>
        <dbReference type="WormBase" id="CBG07598a"/>
    </source>
</evidence>
<dbReference type="GO" id="GO:0006508">
    <property type="term" value="P:proteolysis"/>
    <property type="evidence" value="ECO:0000318"/>
    <property type="project" value="GO_Central"/>
</dbReference>
<dbReference type="GO" id="GO:0008236">
    <property type="term" value="F:serine-type peptidase activity"/>
    <property type="evidence" value="ECO:0007669"/>
    <property type="project" value="InterPro"/>
</dbReference>
<evidence type="ECO:0000256" key="1">
    <source>
        <dbReference type="SAM" id="Phobius"/>
    </source>
</evidence>
<dbReference type="InParanoid" id="A8X4H0"/>
<dbReference type="Gene3D" id="2.140.10.30">
    <property type="entry name" value="Dipeptidylpeptidase IV, N-terminal domain"/>
    <property type="match status" value="1"/>
</dbReference>
<evidence type="ECO:0000313" key="4">
    <source>
        <dbReference type="EMBL" id="CAP27530.2"/>
    </source>
</evidence>
<dbReference type="InterPro" id="IPR050278">
    <property type="entry name" value="Serine_Prot_S9B/DPPIV"/>
</dbReference>
<feature type="domain" description="Dipeptidylpeptidase IV N-terminal" evidence="3">
    <location>
        <begin position="173"/>
        <end position="558"/>
    </location>
</feature>
<dbReference type="MEROPS" id="S09.A74"/>
<dbReference type="SUPFAM" id="SSF53474">
    <property type="entry name" value="alpha/beta-Hydrolases"/>
    <property type="match status" value="1"/>
</dbReference>
<dbReference type="Pfam" id="PF00326">
    <property type="entry name" value="Peptidase_S9"/>
    <property type="match status" value="1"/>
</dbReference>
<dbReference type="Gene3D" id="3.40.50.1820">
    <property type="entry name" value="alpha/beta hydrolase"/>
    <property type="match status" value="1"/>
</dbReference>
<dbReference type="AlphaFoldDB" id="A8X4H0"/>
<dbReference type="eggNOG" id="KOG2100">
    <property type="taxonomic scope" value="Eukaryota"/>
</dbReference>
<dbReference type="SUPFAM" id="SSF82171">
    <property type="entry name" value="DPP6 N-terminal domain-like"/>
    <property type="match status" value="1"/>
</dbReference>
<dbReference type="InterPro" id="IPR002469">
    <property type="entry name" value="Peptidase_S9B_N"/>
</dbReference>
<proteinExistence type="predicted"/>
<dbReference type="InterPro" id="IPR001375">
    <property type="entry name" value="Peptidase_S9_cat"/>
</dbReference>
<reference evidence="4 5" key="2">
    <citation type="journal article" date="2011" name="PLoS Genet.">
        <title>Caenorhabditis briggsae recombinant inbred line genotypes reveal inter-strain incompatibility and the evolution of recombination.</title>
        <authorList>
            <person name="Ross J.A."/>
            <person name="Koboldt D.C."/>
            <person name="Staisch J.E."/>
            <person name="Chamberlin H.M."/>
            <person name="Gupta B.P."/>
            <person name="Miller R.D."/>
            <person name="Baird S.E."/>
            <person name="Haag E.S."/>
        </authorList>
    </citation>
    <scope>NUCLEOTIDE SEQUENCE [LARGE SCALE GENOMIC DNA]</scope>
    <source>
        <strain evidence="4 5">AF16</strain>
    </source>
</reference>
<organism evidence="4 5">
    <name type="scientific">Caenorhabditis briggsae</name>
    <dbReference type="NCBI Taxonomy" id="6238"/>
    <lineage>
        <taxon>Eukaryota</taxon>
        <taxon>Metazoa</taxon>
        <taxon>Ecdysozoa</taxon>
        <taxon>Nematoda</taxon>
        <taxon>Chromadorea</taxon>
        <taxon>Rhabditida</taxon>
        <taxon>Rhabditina</taxon>
        <taxon>Rhabditomorpha</taxon>
        <taxon>Rhabditoidea</taxon>
        <taxon>Rhabditidae</taxon>
        <taxon>Peloderinae</taxon>
        <taxon>Caenorhabditis</taxon>
    </lineage>
</organism>
<dbReference type="FunCoup" id="A8X4H0">
    <property type="interactions" value="285"/>
</dbReference>
<evidence type="ECO:0000313" key="5">
    <source>
        <dbReference type="Proteomes" id="UP000008549"/>
    </source>
</evidence>
<feature type="domain" description="Peptidase S9 prolyl oligopeptidase catalytic" evidence="2">
    <location>
        <begin position="644"/>
        <end position="834"/>
    </location>
</feature>
<evidence type="ECO:0000259" key="3">
    <source>
        <dbReference type="Pfam" id="PF00930"/>
    </source>
</evidence>
<dbReference type="ESTHER" id="caebr-a8x4h0">
    <property type="family name" value="DPP4N_Peptidase_S9"/>
</dbReference>
<accession>A8X4H0</accession>
<keyword evidence="5" id="KW-1185">Reference proteome</keyword>
<gene>
    <name evidence="6" type="primary">dpf-2</name>
    <name evidence="4" type="synonym">Cbr-dpf-2</name>
    <name evidence="6" type="ORF">CBG07598</name>
    <name evidence="4" type="ORF">CBG_07598</name>
</gene>
<protein>
    <submittedName>
        <fullName evidence="4">Protein CBR-DPF-2</fullName>
    </submittedName>
</protein>
<feature type="transmembrane region" description="Helical" evidence="1">
    <location>
        <begin position="43"/>
        <end position="69"/>
    </location>
</feature>
<keyword evidence="1" id="KW-0812">Transmembrane</keyword>
<dbReference type="STRING" id="6238.A8X4H0"/>
<dbReference type="InterPro" id="IPR029058">
    <property type="entry name" value="AB_hydrolase_fold"/>
</dbReference>
<reference evidence="4 5" key="1">
    <citation type="journal article" date="2003" name="PLoS Biol.">
        <title>The genome sequence of Caenorhabditis briggsae: a platform for comparative genomics.</title>
        <authorList>
            <person name="Stein L.D."/>
            <person name="Bao Z."/>
            <person name="Blasiar D."/>
            <person name="Blumenthal T."/>
            <person name="Brent M.R."/>
            <person name="Chen N."/>
            <person name="Chinwalla A."/>
            <person name="Clarke L."/>
            <person name="Clee C."/>
            <person name="Coghlan A."/>
            <person name="Coulson A."/>
            <person name="D'Eustachio P."/>
            <person name="Fitch D.H."/>
            <person name="Fulton L.A."/>
            <person name="Fulton R.E."/>
            <person name="Griffiths-Jones S."/>
            <person name="Harris T.W."/>
            <person name="Hillier L.W."/>
            <person name="Kamath R."/>
            <person name="Kuwabara P.E."/>
            <person name="Mardis E.R."/>
            <person name="Marra M.A."/>
            <person name="Miner T.L."/>
            <person name="Minx P."/>
            <person name="Mullikin J.C."/>
            <person name="Plumb R.W."/>
            <person name="Rogers J."/>
            <person name="Schein J.E."/>
            <person name="Sohrmann M."/>
            <person name="Spieth J."/>
            <person name="Stajich J.E."/>
            <person name="Wei C."/>
            <person name="Willey D."/>
            <person name="Wilson R.K."/>
            <person name="Durbin R."/>
            <person name="Waterston R.H."/>
        </authorList>
    </citation>
    <scope>NUCLEOTIDE SEQUENCE [LARGE SCALE GENOMIC DNA]</scope>
    <source>
        <strain evidence="4 5">AF16</strain>
    </source>
</reference>
<dbReference type="Proteomes" id="UP000008549">
    <property type="component" value="Unassembled WGS sequence"/>
</dbReference>
<dbReference type="GO" id="GO:0005886">
    <property type="term" value="C:plasma membrane"/>
    <property type="evidence" value="ECO:0000318"/>
    <property type="project" value="GO_Central"/>
</dbReference>
<keyword evidence="1" id="KW-1133">Transmembrane helix</keyword>
<keyword evidence="1" id="KW-0472">Membrane</keyword>
<dbReference type="WormBase" id="CBG07598a">
    <property type="protein sequence ID" value="CBP41916"/>
    <property type="gene ID" value="WBGene00029590"/>
    <property type="gene designation" value="Cbr-dpf-2"/>
</dbReference>